<proteinExistence type="predicted"/>
<dbReference type="SUPFAM" id="SSF55729">
    <property type="entry name" value="Acyl-CoA N-acyltransferases (Nat)"/>
    <property type="match status" value="2"/>
</dbReference>
<protein>
    <submittedName>
        <fullName evidence="2">GNAT superfamily N-acetyltransferase</fullName>
    </submittedName>
</protein>
<gene>
    <name evidence="2" type="ORF">QFZ26_000215</name>
</gene>
<accession>A0ABU0R3L5</accession>
<dbReference type="RefSeq" id="WP_307038646.1">
    <property type="nucleotide sequence ID" value="NZ_JAUSYY010000001.1"/>
</dbReference>
<dbReference type="InterPro" id="IPR016181">
    <property type="entry name" value="Acyl_CoA_acyltransferase"/>
</dbReference>
<dbReference type="Pfam" id="PF00583">
    <property type="entry name" value="Acetyltransf_1"/>
    <property type="match status" value="1"/>
</dbReference>
<reference evidence="2 3" key="1">
    <citation type="submission" date="2023-07" db="EMBL/GenBank/DDBJ databases">
        <title>Comparative genomics of wheat-associated soil bacteria to identify genetic determinants of phenazine resistance.</title>
        <authorList>
            <person name="Mouncey N."/>
        </authorList>
    </citation>
    <scope>NUCLEOTIDE SEQUENCE [LARGE SCALE GENOMIC DNA]</scope>
    <source>
        <strain evidence="2 3">V3I3</strain>
    </source>
</reference>
<dbReference type="PROSITE" id="PS51186">
    <property type="entry name" value="GNAT"/>
    <property type="match status" value="1"/>
</dbReference>
<organism evidence="2 3">
    <name type="scientific">Agromyces ramosus</name>
    <dbReference type="NCBI Taxonomy" id="33879"/>
    <lineage>
        <taxon>Bacteria</taxon>
        <taxon>Bacillati</taxon>
        <taxon>Actinomycetota</taxon>
        <taxon>Actinomycetes</taxon>
        <taxon>Micrococcales</taxon>
        <taxon>Microbacteriaceae</taxon>
        <taxon>Agromyces</taxon>
    </lineage>
</organism>
<dbReference type="Gene3D" id="3.40.630.30">
    <property type="match status" value="1"/>
</dbReference>
<comment type="caution">
    <text evidence="2">The sequence shown here is derived from an EMBL/GenBank/DDBJ whole genome shotgun (WGS) entry which is preliminary data.</text>
</comment>
<dbReference type="Proteomes" id="UP001239083">
    <property type="component" value="Unassembled WGS sequence"/>
</dbReference>
<keyword evidence="3" id="KW-1185">Reference proteome</keyword>
<feature type="domain" description="N-acetyltransferase" evidence="1">
    <location>
        <begin position="3"/>
        <end position="233"/>
    </location>
</feature>
<dbReference type="CDD" id="cd04301">
    <property type="entry name" value="NAT_SF"/>
    <property type="match status" value="1"/>
</dbReference>
<sequence length="374" mass="39934">MQFDIRPVTVPERLGTPESADFEAYTETTAVVEESVWGHRRFAYDAAQLLPMFRDDRYTGRQALAAWEGERCIGRADVLWEQGDGARTAEITVGVVPDARGRGLGSELLRRAERHARDAGREVFTGYSDIPLSSLELPGPRLEAPDGTGSMPTAALGASFATRHGYRLAQLERVSGLAVTGRLDEFRALLAERLAGRGAAAAGYRLTGWTDHAPDELLDSLAVAHASMATDVPAGGLTVDEEVWDAARVRAGELRAVDGERTTLVQAAIAPDGSVAGYTELSLPSNSASAFQWDTIVLGPHRGHGLGMLLKLGNLVRLGETAPDHTDVFTWNADENEHMLAINIALGFTLRGMSAEWQRDGDAGSAGTGATSGS</sequence>
<evidence type="ECO:0000313" key="2">
    <source>
        <dbReference type="EMBL" id="MDQ0892660.1"/>
    </source>
</evidence>
<name>A0ABU0R3L5_9MICO</name>
<evidence type="ECO:0000259" key="1">
    <source>
        <dbReference type="PROSITE" id="PS51186"/>
    </source>
</evidence>
<dbReference type="InterPro" id="IPR000182">
    <property type="entry name" value="GNAT_dom"/>
</dbReference>
<dbReference type="EMBL" id="JAUSYY010000001">
    <property type="protein sequence ID" value="MDQ0892660.1"/>
    <property type="molecule type" value="Genomic_DNA"/>
</dbReference>
<evidence type="ECO:0000313" key="3">
    <source>
        <dbReference type="Proteomes" id="UP001239083"/>
    </source>
</evidence>